<dbReference type="AlphaFoldDB" id="A0A6U9VBM9"/>
<name>A0A6U9VBM9_9STRA</name>
<protein>
    <submittedName>
        <fullName evidence="1">Uncharacterized protein</fullName>
    </submittedName>
</protein>
<dbReference type="EMBL" id="HBIX01000501">
    <property type="protein sequence ID" value="CAE0707680.1"/>
    <property type="molecule type" value="Transcribed_RNA"/>
</dbReference>
<proteinExistence type="predicted"/>
<reference evidence="1" key="1">
    <citation type="submission" date="2021-01" db="EMBL/GenBank/DDBJ databases">
        <authorList>
            <person name="Corre E."/>
            <person name="Pelletier E."/>
            <person name="Niang G."/>
            <person name="Scheremetjew M."/>
            <person name="Finn R."/>
            <person name="Kale V."/>
            <person name="Holt S."/>
            <person name="Cochrane G."/>
            <person name="Meng A."/>
            <person name="Brown T."/>
            <person name="Cohen L."/>
        </authorList>
    </citation>
    <scope>NUCLEOTIDE SEQUENCE</scope>
    <source>
        <strain evidence="1">10249 10 AB</strain>
    </source>
</reference>
<evidence type="ECO:0000313" key="2">
    <source>
        <dbReference type="EMBL" id="CAE0707681.1"/>
    </source>
</evidence>
<dbReference type="EMBL" id="HBIX01000502">
    <property type="protein sequence ID" value="CAE0707681.1"/>
    <property type="molecule type" value="Transcribed_RNA"/>
</dbReference>
<sequence>MMIRPRSTSVISAAALVILKSMTISVGAFSLHPIGLWSVTSQGNVKNAKVKSEGLQLKSFLGLNLDEGKIKYLGENMREASASNDDDDDYFPQSSRNQFLLDCRSYFTFGLAASTAATWSAFPATSNAKSYSENAKNLDRINNGDFSGGAVFDNNPSTERGKKRRAFVGCKTPLSREEASTTILKRDKKLSEKECNQMVLEGETEFILQALRNLDCPTCSNGIGKMN</sequence>
<gene>
    <name evidence="1" type="ORF">PAUS00366_LOCUS400</name>
    <name evidence="2" type="ORF">PAUS00366_LOCUS401</name>
</gene>
<organism evidence="1">
    <name type="scientific">Pseudo-nitzschia australis</name>
    <dbReference type="NCBI Taxonomy" id="44445"/>
    <lineage>
        <taxon>Eukaryota</taxon>
        <taxon>Sar</taxon>
        <taxon>Stramenopiles</taxon>
        <taxon>Ochrophyta</taxon>
        <taxon>Bacillariophyta</taxon>
        <taxon>Bacillariophyceae</taxon>
        <taxon>Bacillariophycidae</taxon>
        <taxon>Bacillariales</taxon>
        <taxon>Bacillariaceae</taxon>
        <taxon>Pseudo-nitzschia</taxon>
    </lineage>
</organism>
<evidence type="ECO:0000313" key="1">
    <source>
        <dbReference type="EMBL" id="CAE0707680.1"/>
    </source>
</evidence>
<accession>A0A6U9VBM9</accession>